<dbReference type="SMART" id="SM00903">
    <property type="entry name" value="Flavin_Reduct"/>
    <property type="match status" value="1"/>
</dbReference>
<dbReference type="Gene3D" id="2.30.110.10">
    <property type="entry name" value="Electron Transport, Fmn-binding Protein, Chain A"/>
    <property type="match status" value="1"/>
</dbReference>
<reference evidence="3" key="1">
    <citation type="submission" date="2024-07" db="EMBL/GenBank/DDBJ databases">
        <title>Complete genome sequences of cellulolytic bacteria, Kitasatospora sp. CMC57 and Streptomyces sp. CMC78, isolated from Japanese agricultural soil.</title>
        <authorList>
            <person name="Hashimoto T."/>
            <person name="Ito M."/>
            <person name="Iwamoto M."/>
            <person name="Fukahori D."/>
            <person name="Shoda T."/>
            <person name="Sakoda M."/>
            <person name="Morohoshi T."/>
            <person name="Mitsuboshi M."/>
            <person name="Nishizawa T."/>
        </authorList>
    </citation>
    <scope>NUCLEOTIDE SEQUENCE</scope>
    <source>
        <strain evidence="3">CMC78</strain>
    </source>
</reference>
<evidence type="ECO:0000256" key="1">
    <source>
        <dbReference type="ARBA" id="ARBA00023002"/>
    </source>
</evidence>
<dbReference type="InterPro" id="IPR002563">
    <property type="entry name" value="Flavin_Rdtase-like_dom"/>
</dbReference>
<protein>
    <recommendedName>
        <fullName evidence="2">Flavin reductase like domain-containing protein</fullName>
    </recommendedName>
</protein>
<gene>
    <name evidence="3" type="ORF">SCMC78_30120</name>
</gene>
<dbReference type="InterPro" id="IPR012349">
    <property type="entry name" value="Split_barrel_FMN-bd"/>
</dbReference>
<dbReference type="GO" id="GO:0042602">
    <property type="term" value="F:riboflavin reductase (NADPH) activity"/>
    <property type="evidence" value="ECO:0007669"/>
    <property type="project" value="TreeGrafter"/>
</dbReference>
<dbReference type="GO" id="GO:0010181">
    <property type="term" value="F:FMN binding"/>
    <property type="evidence" value="ECO:0007669"/>
    <property type="project" value="InterPro"/>
</dbReference>
<dbReference type="AlphaFoldDB" id="A0AB33KKB7"/>
<dbReference type="EMBL" id="AP035884">
    <property type="protein sequence ID" value="BFP53205.1"/>
    <property type="molecule type" value="Genomic_DNA"/>
</dbReference>
<sequence>MLTVDPADFARTMAHVPTPVTVVTTVDPSGRRWGFTASSFTSLSLDPPLVLVCPAKSASCYEAFVFADRFLVNVLASDQAGIAAVFARSGADKFAETPMEPCEAGLPGLRGATARLSCRLQDVLDGGDHSILIGRVEEVSVRDAEPLVYYNRAFARPASSPALASSA</sequence>
<feature type="domain" description="Flavin reductase like" evidence="2">
    <location>
        <begin position="13"/>
        <end position="156"/>
    </location>
</feature>
<dbReference type="InterPro" id="IPR050268">
    <property type="entry name" value="NADH-dep_flavin_reductase"/>
</dbReference>
<organism evidence="3">
    <name type="scientific">Streptomyces sp. CMC78</name>
    <dbReference type="NCBI Taxonomy" id="3231512"/>
    <lineage>
        <taxon>Bacteria</taxon>
        <taxon>Bacillati</taxon>
        <taxon>Actinomycetota</taxon>
        <taxon>Actinomycetes</taxon>
        <taxon>Kitasatosporales</taxon>
        <taxon>Streptomycetaceae</taxon>
        <taxon>Streptomyces</taxon>
    </lineage>
</organism>
<proteinExistence type="predicted"/>
<dbReference type="PANTHER" id="PTHR30466">
    <property type="entry name" value="FLAVIN REDUCTASE"/>
    <property type="match status" value="1"/>
</dbReference>
<evidence type="ECO:0000259" key="2">
    <source>
        <dbReference type="SMART" id="SM00903"/>
    </source>
</evidence>
<dbReference type="KEGG" id="stcm:SCMC78_30120"/>
<name>A0AB33KKB7_9ACTN</name>
<dbReference type="SUPFAM" id="SSF50475">
    <property type="entry name" value="FMN-binding split barrel"/>
    <property type="match status" value="1"/>
</dbReference>
<keyword evidence="1" id="KW-0560">Oxidoreductase</keyword>
<evidence type="ECO:0000313" key="3">
    <source>
        <dbReference type="EMBL" id="BFP53205.1"/>
    </source>
</evidence>
<dbReference type="Pfam" id="PF01613">
    <property type="entry name" value="Flavin_Reduct"/>
    <property type="match status" value="1"/>
</dbReference>
<dbReference type="RefSeq" id="WP_032786756.1">
    <property type="nucleotide sequence ID" value="NZ_AP035884.1"/>
</dbReference>
<accession>A0AB33KKB7</accession>
<dbReference type="PANTHER" id="PTHR30466:SF1">
    <property type="entry name" value="FMN REDUCTASE (NADH) RUTF"/>
    <property type="match status" value="1"/>
</dbReference>